<evidence type="ECO:0000313" key="1">
    <source>
        <dbReference type="EMBL" id="VFS74206.1"/>
    </source>
</evidence>
<dbReference type="Proteomes" id="UP000345637">
    <property type="component" value="Unassembled WGS sequence"/>
</dbReference>
<dbReference type="GO" id="GO:0005737">
    <property type="term" value="C:cytoplasm"/>
    <property type="evidence" value="ECO:0007669"/>
    <property type="project" value="InterPro"/>
</dbReference>
<dbReference type="InterPro" id="IPR006472">
    <property type="entry name" value="Citrate_lyase_asu"/>
</dbReference>
<sequence>MILPSALRPWLADVEEKHRRKLCASLEEAVARSGLQDGMTISFHHAFREGDRVINSVVAKLAQMGFKGLTLASSSLMTCNDALIEHIQSGVIRRIYTSGMRGKLAEAISHGVMDEPVQIHSHGGRGEITTGWRTEH</sequence>
<dbReference type="EMBL" id="CAADJE010000025">
    <property type="protein sequence ID" value="VFS74206.1"/>
    <property type="molecule type" value="Genomic_DNA"/>
</dbReference>
<dbReference type="AlphaFoldDB" id="A0A485BPU3"/>
<dbReference type="PANTHER" id="PTHR40596">
    <property type="entry name" value="CITRATE LYASE ALPHA CHAIN"/>
    <property type="match status" value="1"/>
</dbReference>
<dbReference type="EC" id="4.1.3.6" evidence="1"/>
<accession>A0A485BPU3</accession>
<reference evidence="1 2" key="1">
    <citation type="submission" date="2019-03" db="EMBL/GenBank/DDBJ databases">
        <authorList>
            <consortium name="Pathogen Informatics"/>
        </authorList>
    </citation>
    <scope>NUCLEOTIDE SEQUENCE [LARGE SCALE GENOMIC DNA]</scope>
    <source>
        <strain evidence="1 2">NCTC12998</strain>
    </source>
</reference>
<dbReference type="GO" id="GO:0006084">
    <property type="term" value="P:acetyl-CoA metabolic process"/>
    <property type="evidence" value="ECO:0007669"/>
    <property type="project" value="InterPro"/>
</dbReference>
<organism evidence="1 2">
    <name type="scientific">Raoultella planticola</name>
    <name type="common">Klebsiella planticola</name>
    <dbReference type="NCBI Taxonomy" id="575"/>
    <lineage>
        <taxon>Bacteria</taxon>
        <taxon>Pseudomonadati</taxon>
        <taxon>Pseudomonadota</taxon>
        <taxon>Gammaproteobacteria</taxon>
        <taxon>Enterobacterales</taxon>
        <taxon>Enterobacteriaceae</taxon>
        <taxon>Klebsiella/Raoultella group</taxon>
        <taxon>Raoultella</taxon>
    </lineage>
</organism>
<dbReference type="GO" id="GO:0008815">
    <property type="term" value="F:citrate (pro-3S)-lyase activity"/>
    <property type="evidence" value="ECO:0007669"/>
    <property type="project" value="UniProtKB-EC"/>
</dbReference>
<name>A0A485BPU3_RAOPL</name>
<dbReference type="Gene3D" id="3.40.1080.10">
    <property type="entry name" value="Glutaconate Coenzyme A-transferase"/>
    <property type="match status" value="1"/>
</dbReference>
<keyword evidence="1" id="KW-0456">Lyase</keyword>
<dbReference type="SUPFAM" id="SSF100950">
    <property type="entry name" value="NagB/RpiA/CoA transferase-like"/>
    <property type="match status" value="1"/>
</dbReference>
<dbReference type="InterPro" id="IPR037171">
    <property type="entry name" value="NagB/RpiA_transferase-like"/>
</dbReference>
<dbReference type="PANTHER" id="PTHR40596:SF1">
    <property type="entry name" value="CITRATE LYASE ALPHA CHAIN"/>
    <property type="match status" value="1"/>
</dbReference>
<protein>
    <submittedName>
        <fullName evidence="1">Citrate lyase alpha chain</fullName>
        <ecNumber evidence="1">4.1.3.6</ecNumber>
    </submittedName>
</protein>
<dbReference type="GO" id="GO:0009346">
    <property type="term" value="C:ATP-independent citrate lyase complex"/>
    <property type="evidence" value="ECO:0007669"/>
    <property type="project" value="InterPro"/>
</dbReference>
<dbReference type="GO" id="GO:0008814">
    <property type="term" value="F:citrate CoA-transferase activity"/>
    <property type="evidence" value="ECO:0007669"/>
    <property type="project" value="InterPro"/>
</dbReference>
<evidence type="ECO:0000313" key="2">
    <source>
        <dbReference type="Proteomes" id="UP000345637"/>
    </source>
</evidence>
<proteinExistence type="predicted"/>
<dbReference type="Pfam" id="PF04223">
    <property type="entry name" value="CitF"/>
    <property type="match status" value="1"/>
</dbReference>
<gene>
    <name evidence="1" type="primary">citF_1</name>
    <name evidence="1" type="ORF">NCTC12998_04435</name>
</gene>